<dbReference type="Gene3D" id="1.20.1290.10">
    <property type="entry name" value="AhpD-like"/>
    <property type="match status" value="1"/>
</dbReference>
<protein>
    <submittedName>
        <fullName evidence="2">Carboxymuconolactone decarboxylase family protein</fullName>
    </submittedName>
</protein>
<dbReference type="SUPFAM" id="SSF69118">
    <property type="entry name" value="AhpD-like"/>
    <property type="match status" value="1"/>
</dbReference>
<evidence type="ECO:0000313" key="2">
    <source>
        <dbReference type="EMBL" id="MCC4231883.1"/>
    </source>
</evidence>
<sequence>MTAKLDPFTAAPQQMKAWYAASTAVAEALEPALVELVKIRASQINQCANCLNMHSADARAQGESEQRLFLLSAWRDAPCYTDRERAALGWTEAMTRLSEAPEVQAAHEALKWEFSEEEQVQLTLAINVINGWNRLAVGFGMWIETPATKARDAAQVKAAA</sequence>
<reference evidence="2 3" key="1">
    <citation type="submission" date="2021-10" db="EMBL/GenBank/DDBJ databases">
        <title>The diversity and Nitrogen Metabolism of Culturable Nitrate-Utilizing Bacteria Within the Oxygen Minimum Zone of the Changjiang (Yangtze River)Estuary.</title>
        <authorList>
            <person name="Zhang D."/>
            <person name="Zheng J."/>
            <person name="Liu S."/>
            <person name="He W."/>
        </authorList>
    </citation>
    <scope>NUCLEOTIDE SEQUENCE [LARGE SCALE GENOMIC DNA]</scope>
    <source>
        <strain evidence="2 3">FXH275-2</strain>
    </source>
</reference>
<dbReference type="NCBIfam" id="TIGR00778">
    <property type="entry name" value="ahpD_dom"/>
    <property type="match status" value="1"/>
</dbReference>
<proteinExistence type="predicted"/>
<evidence type="ECO:0000313" key="3">
    <source>
        <dbReference type="Proteomes" id="UP001198830"/>
    </source>
</evidence>
<dbReference type="Proteomes" id="UP001198830">
    <property type="component" value="Unassembled WGS sequence"/>
</dbReference>
<dbReference type="PANTHER" id="PTHR34846">
    <property type="entry name" value="4-CARBOXYMUCONOLACTONE DECARBOXYLASE FAMILY PROTEIN (AFU_ORTHOLOGUE AFUA_6G11590)"/>
    <property type="match status" value="1"/>
</dbReference>
<gene>
    <name evidence="2" type="ORF">LL253_04165</name>
</gene>
<name>A0ABS8H0K1_9SPHN</name>
<dbReference type="EMBL" id="JAJGNP010000002">
    <property type="protein sequence ID" value="MCC4231883.1"/>
    <property type="molecule type" value="Genomic_DNA"/>
</dbReference>
<keyword evidence="3" id="KW-1185">Reference proteome</keyword>
<feature type="domain" description="Carboxymuconolactone decarboxylase-like" evidence="1">
    <location>
        <begin position="14"/>
        <end position="93"/>
    </location>
</feature>
<dbReference type="Pfam" id="PF02627">
    <property type="entry name" value="CMD"/>
    <property type="match status" value="1"/>
</dbReference>
<evidence type="ECO:0000259" key="1">
    <source>
        <dbReference type="Pfam" id="PF02627"/>
    </source>
</evidence>
<dbReference type="InterPro" id="IPR029032">
    <property type="entry name" value="AhpD-like"/>
</dbReference>
<dbReference type="InterPro" id="IPR003779">
    <property type="entry name" value="CMD-like"/>
</dbReference>
<dbReference type="RefSeq" id="WP_228226302.1">
    <property type="nucleotide sequence ID" value="NZ_JAJGNP010000002.1"/>
</dbReference>
<organism evidence="2 3">
    <name type="scientific">Sphingobium soli</name>
    <dbReference type="NCBI Taxonomy" id="1591116"/>
    <lineage>
        <taxon>Bacteria</taxon>
        <taxon>Pseudomonadati</taxon>
        <taxon>Pseudomonadota</taxon>
        <taxon>Alphaproteobacteria</taxon>
        <taxon>Sphingomonadales</taxon>
        <taxon>Sphingomonadaceae</taxon>
        <taxon>Sphingobium</taxon>
    </lineage>
</organism>
<dbReference type="InterPro" id="IPR004675">
    <property type="entry name" value="AhpD_core"/>
</dbReference>
<accession>A0ABS8H0K1</accession>
<comment type="caution">
    <text evidence="2">The sequence shown here is derived from an EMBL/GenBank/DDBJ whole genome shotgun (WGS) entry which is preliminary data.</text>
</comment>
<dbReference type="PANTHER" id="PTHR34846:SF10">
    <property type="entry name" value="CYTOPLASMIC PROTEIN"/>
    <property type="match status" value="1"/>
</dbReference>